<dbReference type="EMBL" id="JALJOQ010000012">
    <property type="protein sequence ID" value="KAK9811011.1"/>
    <property type="molecule type" value="Genomic_DNA"/>
</dbReference>
<dbReference type="InterPro" id="IPR052969">
    <property type="entry name" value="Thr-specific_kinase-like"/>
</dbReference>
<gene>
    <name evidence="5" type="ORF">WJX73_006252</name>
</gene>
<reference evidence="5 6" key="1">
    <citation type="journal article" date="2024" name="Nat. Commun.">
        <title>Phylogenomics reveals the evolutionary origins of lichenization in chlorophyte algae.</title>
        <authorList>
            <person name="Puginier C."/>
            <person name="Libourel C."/>
            <person name="Otte J."/>
            <person name="Skaloud P."/>
            <person name="Haon M."/>
            <person name="Grisel S."/>
            <person name="Petersen M."/>
            <person name="Berrin J.G."/>
            <person name="Delaux P.M."/>
            <person name="Dal Grande F."/>
            <person name="Keller J."/>
        </authorList>
    </citation>
    <scope>NUCLEOTIDE SEQUENCE [LARGE SCALE GENOMIC DNA]</scope>
    <source>
        <strain evidence="5 6">SAG 2036</strain>
    </source>
</reference>
<evidence type="ECO:0000313" key="6">
    <source>
        <dbReference type="Proteomes" id="UP001465755"/>
    </source>
</evidence>
<dbReference type="SMART" id="SM00811">
    <property type="entry name" value="Alpha_kinase"/>
    <property type="match status" value="1"/>
</dbReference>
<name>A0AAW1PNH1_9CHLO</name>
<keyword evidence="1" id="KW-0723">Serine/threonine-protein kinase</keyword>
<evidence type="ECO:0000313" key="5">
    <source>
        <dbReference type="EMBL" id="KAK9811011.1"/>
    </source>
</evidence>
<dbReference type="PANTHER" id="PTHR47763:SF4">
    <property type="entry name" value="ALPHA-PROTEIN KINASE VWKA"/>
    <property type="match status" value="1"/>
</dbReference>
<dbReference type="AlphaFoldDB" id="A0AAW1PNH1"/>
<evidence type="ECO:0000259" key="4">
    <source>
        <dbReference type="PROSITE" id="PS51158"/>
    </source>
</evidence>
<feature type="domain" description="Alpha-type protein kinase" evidence="4">
    <location>
        <begin position="1"/>
        <end position="166"/>
    </location>
</feature>
<comment type="caution">
    <text evidence="5">The sequence shown here is derived from an EMBL/GenBank/DDBJ whole genome shotgun (WGS) entry which is preliminary data.</text>
</comment>
<dbReference type="GO" id="GO:0004674">
    <property type="term" value="F:protein serine/threonine kinase activity"/>
    <property type="evidence" value="ECO:0007669"/>
    <property type="project" value="UniProtKB-KW"/>
</dbReference>
<keyword evidence="2" id="KW-0808">Transferase</keyword>
<organism evidence="5 6">
    <name type="scientific">Symbiochloris irregularis</name>
    <dbReference type="NCBI Taxonomy" id="706552"/>
    <lineage>
        <taxon>Eukaryota</taxon>
        <taxon>Viridiplantae</taxon>
        <taxon>Chlorophyta</taxon>
        <taxon>core chlorophytes</taxon>
        <taxon>Trebouxiophyceae</taxon>
        <taxon>Trebouxiales</taxon>
        <taxon>Trebouxiaceae</taxon>
        <taxon>Symbiochloris</taxon>
    </lineage>
</organism>
<evidence type="ECO:0000256" key="3">
    <source>
        <dbReference type="ARBA" id="ARBA00022777"/>
    </source>
</evidence>
<dbReference type="InterPro" id="IPR011009">
    <property type="entry name" value="Kinase-like_dom_sf"/>
</dbReference>
<accession>A0AAW1PNH1</accession>
<dbReference type="SUPFAM" id="SSF53300">
    <property type="entry name" value="vWA-like"/>
    <property type="match status" value="1"/>
</dbReference>
<dbReference type="InterPro" id="IPR036465">
    <property type="entry name" value="vWFA_dom_sf"/>
</dbReference>
<dbReference type="Gene3D" id="3.20.200.10">
    <property type="entry name" value="MHCK/EF2 kinase"/>
    <property type="match status" value="1"/>
</dbReference>
<keyword evidence="6" id="KW-1185">Reference proteome</keyword>
<evidence type="ECO:0000256" key="2">
    <source>
        <dbReference type="ARBA" id="ARBA00022679"/>
    </source>
</evidence>
<sequence length="185" mass="20788">MTIGSYKERSKQRTNEIRQLVIQGSTLDLCFLVDITSSMQPSIEMVKSRVVQIADRIKQDFPDLQLRYLNNYGYINEEELKHAATVHAFSHWTYSRTDGLLLVTDLQGVKEESGGKTTYWLSDPAIHCQHDILRFTKTNLGARGIDNFFKLHKCNDACRALGLEPPQPGAATKLSLDDWAAAAGS</sequence>
<dbReference type="Proteomes" id="UP001465755">
    <property type="component" value="Unassembled WGS sequence"/>
</dbReference>
<protein>
    <recommendedName>
        <fullName evidence="4">Alpha-type protein kinase domain-containing protein</fullName>
    </recommendedName>
</protein>
<dbReference type="Pfam" id="PF02816">
    <property type="entry name" value="Alpha_kinase"/>
    <property type="match status" value="1"/>
</dbReference>
<evidence type="ECO:0000256" key="1">
    <source>
        <dbReference type="ARBA" id="ARBA00022527"/>
    </source>
</evidence>
<dbReference type="GO" id="GO:0005524">
    <property type="term" value="F:ATP binding"/>
    <property type="evidence" value="ECO:0007669"/>
    <property type="project" value="InterPro"/>
</dbReference>
<dbReference type="SUPFAM" id="SSF56112">
    <property type="entry name" value="Protein kinase-like (PK-like)"/>
    <property type="match status" value="1"/>
</dbReference>
<keyword evidence="3" id="KW-0418">Kinase</keyword>
<dbReference type="InterPro" id="IPR004166">
    <property type="entry name" value="a-kinase_dom"/>
</dbReference>
<proteinExistence type="predicted"/>
<dbReference type="PROSITE" id="PS51158">
    <property type="entry name" value="ALPHA_KINASE"/>
    <property type="match status" value="1"/>
</dbReference>
<dbReference type="PANTHER" id="PTHR47763">
    <property type="entry name" value="ALPHA-PROTEIN KINASE VWKA"/>
    <property type="match status" value="1"/>
</dbReference>